<accession>A0ABY0KLQ7</accession>
<dbReference type="Proteomes" id="UP000199405">
    <property type="component" value="Unassembled WGS sequence"/>
</dbReference>
<evidence type="ECO:0000313" key="4">
    <source>
        <dbReference type="EMBL" id="SCE87954.1"/>
    </source>
</evidence>
<feature type="domain" description="GmrSD restriction endonucleases N-terminal" evidence="1">
    <location>
        <begin position="13"/>
        <end position="236"/>
    </location>
</feature>
<dbReference type="InterPro" id="IPR040843">
    <property type="entry name" value="RAMA"/>
</dbReference>
<protein>
    <submittedName>
        <fullName evidence="4">Uncharacterized conserved protein, contains ParB-like and HNH nuclease domains</fullName>
    </submittedName>
</protein>
<dbReference type="Pfam" id="PF03235">
    <property type="entry name" value="GmrSD_N"/>
    <property type="match status" value="1"/>
</dbReference>
<dbReference type="PANTHER" id="PTHR35149">
    <property type="entry name" value="SLL5132 PROTEIN"/>
    <property type="match status" value="1"/>
</dbReference>
<evidence type="ECO:0000259" key="3">
    <source>
        <dbReference type="Pfam" id="PF18755"/>
    </source>
</evidence>
<dbReference type="Pfam" id="PF07510">
    <property type="entry name" value="GmrSD_C"/>
    <property type="match status" value="1"/>
</dbReference>
<dbReference type="EMBL" id="FMCQ01000004">
    <property type="protein sequence ID" value="SCE87954.1"/>
    <property type="molecule type" value="Genomic_DNA"/>
</dbReference>
<reference evidence="4 5" key="1">
    <citation type="submission" date="2016-06" db="EMBL/GenBank/DDBJ databases">
        <authorList>
            <person name="Varghese N."/>
            <person name="Submissions Spin"/>
        </authorList>
    </citation>
    <scope>NUCLEOTIDE SEQUENCE [LARGE SCALE GENOMIC DNA]</scope>
    <source>
        <strain evidence="4 5">DSM 45142</strain>
    </source>
</reference>
<name>A0ABY0KLQ7_9ACTN</name>
<evidence type="ECO:0000313" key="5">
    <source>
        <dbReference type="Proteomes" id="UP000199405"/>
    </source>
</evidence>
<dbReference type="PANTHER" id="PTHR35149:SF2">
    <property type="entry name" value="DUF262 DOMAIN-CONTAINING PROTEIN"/>
    <property type="match status" value="1"/>
</dbReference>
<gene>
    <name evidence="4" type="ORF">GA0070562_3671</name>
</gene>
<sequence length="748" mass="84846">MPEAPIRGDGFTIQQLFNQFQFRLDPYQREYSWAREDVKMLIDDLTGHFIEDWTPGDDRREVRHYRPYFLGPFVYYRDDDLAALVDGQQRITTLHLLLLQLRRLAIDADRPEYQNDLAALEPLIAGTSYGERAYAIRSEKRTPVLEAIFEDKPYVPPADAGPSVENLYKRSQELYELLPEAIRDEALPLFIHWLLNRVCLVGINANDRRQGWEIFETMNDRGVQLGPADLLKSFLLRKASNRDNLPRLGDAWGRVLTRIDNRAPQAAAKFLQSLLIGRHAQNEDEAADISVSFHGWVQEHHASRMGLINAPDFARFIERDLVKLSTRYATLKAASATLEAGLEPVFYNAKNEIDQMPFLMAAIDPDDTEAQFRDKVFLVAAYLDLVFVRMAVNNRLTKLGGVEADRIPVLLDLRSTRDVDGVAKALGRRIALLDVDFTGVKGYGLRADNRPQVRYLLARLTAFVETESGRPNEMPRYLDKDEPFEIEHIWANKFERHQPEVKTEAAFRVARNRVGALLLLRKSHNASYQDAPYEQKVEWYRGQNHLAASLHAATHQRNKPFTAGFIKKHELGRLFRPMPNFGRTEIEVRQQLYERLCELIWNPGDLGFILPPGMRATAVEASQAELAMPVRQVPSRAARRTRAHFGGVTVARLVAAGALTVGEQLHLTYKRVSHTARINQAGNIQLDSGEVFESPSPAGSTVTGKSTMNGWSAWKVRRGGNLTPLFDIRADALRRGLLEEIGRAEGVN</sequence>
<dbReference type="GeneID" id="93470430"/>
<evidence type="ECO:0000259" key="2">
    <source>
        <dbReference type="Pfam" id="PF07510"/>
    </source>
</evidence>
<proteinExistence type="predicted"/>
<dbReference type="InterPro" id="IPR004919">
    <property type="entry name" value="GmrSD_N"/>
</dbReference>
<feature type="domain" description="GmrSD restriction endonucleases C-terminal" evidence="2">
    <location>
        <begin position="447"/>
        <end position="543"/>
    </location>
</feature>
<evidence type="ECO:0000259" key="1">
    <source>
        <dbReference type="Pfam" id="PF03235"/>
    </source>
</evidence>
<keyword evidence="5" id="KW-1185">Reference proteome</keyword>
<comment type="caution">
    <text evidence="4">The sequence shown here is derived from an EMBL/GenBank/DDBJ whole genome shotgun (WGS) entry which is preliminary data.</text>
</comment>
<dbReference type="Pfam" id="PF18755">
    <property type="entry name" value="RAMA"/>
    <property type="match status" value="1"/>
</dbReference>
<dbReference type="InterPro" id="IPR011089">
    <property type="entry name" value="GmrSD_C"/>
</dbReference>
<dbReference type="RefSeq" id="WP_091420616.1">
    <property type="nucleotide sequence ID" value="NZ_FMCQ01000004.1"/>
</dbReference>
<feature type="domain" description="RAMA" evidence="3">
    <location>
        <begin position="636"/>
        <end position="734"/>
    </location>
</feature>
<organism evidence="4 5">
    <name type="scientific">Micromonospora tulbaghiae</name>
    <dbReference type="NCBI Taxonomy" id="479978"/>
    <lineage>
        <taxon>Bacteria</taxon>
        <taxon>Bacillati</taxon>
        <taxon>Actinomycetota</taxon>
        <taxon>Actinomycetes</taxon>
        <taxon>Micromonosporales</taxon>
        <taxon>Micromonosporaceae</taxon>
        <taxon>Micromonospora</taxon>
    </lineage>
</organism>